<dbReference type="PANTHER" id="PTHR24198:SF165">
    <property type="entry name" value="ANKYRIN REPEAT-CONTAINING PROTEIN-RELATED"/>
    <property type="match status" value="1"/>
</dbReference>
<keyword evidence="4" id="KW-0812">Transmembrane</keyword>
<evidence type="ECO:0000313" key="6">
    <source>
        <dbReference type="Proteomes" id="UP000193920"/>
    </source>
</evidence>
<dbReference type="PANTHER" id="PTHR24198">
    <property type="entry name" value="ANKYRIN REPEAT AND PROTEIN KINASE DOMAIN-CONTAINING PROTEIN"/>
    <property type="match status" value="1"/>
</dbReference>
<organism evidence="5 6">
    <name type="scientific">Neocallimastix californiae</name>
    <dbReference type="NCBI Taxonomy" id="1754190"/>
    <lineage>
        <taxon>Eukaryota</taxon>
        <taxon>Fungi</taxon>
        <taxon>Fungi incertae sedis</taxon>
        <taxon>Chytridiomycota</taxon>
        <taxon>Chytridiomycota incertae sedis</taxon>
        <taxon>Neocallimastigomycetes</taxon>
        <taxon>Neocallimastigales</taxon>
        <taxon>Neocallimastigaceae</taxon>
        <taxon>Neocallimastix</taxon>
    </lineage>
</organism>
<dbReference type="Proteomes" id="UP000193920">
    <property type="component" value="Unassembled WGS sequence"/>
</dbReference>
<dbReference type="PROSITE" id="PS50088">
    <property type="entry name" value="ANK_REPEAT"/>
    <property type="match status" value="5"/>
</dbReference>
<evidence type="ECO:0000256" key="3">
    <source>
        <dbReference type="PROSITE-ProRule" id="PRU00023"/>
    </source>
</evidence>
<feature type="repeat" description="ANK" evidence="3">
    <location>
        <begin position="589"/>
        <end position="621"/>
    </location>
</feature>
<dbReference type="Pfam" id="PF13857">
    <property type="entry name" value="Ank_5"/>
    <property type="match status" value="1"/>
</dbReference>
<feature type="repeat" description="ANK" evidence="3">
    <location>
        <begin position="722"/>
        <end position="754"/>
    </location>
</feature>
<name>A0A1Y2AJM9_9FUNG</name>
<dbReference type="Pfam" id="PF12796">
    <property type="entry name" value="Ank_2"/>
    <property type="match status" value="2"/>
</dbReference>
<evidence type="ECO:0000256" key="1">
    <source>
        <dbReference type="ARBA" id="ARBA00022737"/>
    </source>
</evidence>
<keyword evidence="4" id="KW-1133">Transmembrane helix</keyword>
<dbReference type="Gene3D" id="1.25.40.20">
    <property type="entry name" value="Ankyrin repeat-containing domain"/>
    <property type="match status" value="5"/>
</dbReference>
<keyword evidence="1" id="KW-0677">Repeat</keyword>
<keyword evidence="6" id="KW-1185">Reference proteome</keyword>
<dbReference type="Pfam" id="PF13637">
    <property type="entry name" value="Ank_4"/>
    <property type="match status" value="1"/>
</dbReference>
<dbReference type="EMBL" id="MCOG01000242">
    <property type="protein sequence ID" value="ORY22779.1"/>
    <property type="molecule type" value="Genomic_DNA"/>
</dbReference>
<keyword evidence="2 3" id="KW-0040">ANK repeat</keyword>
<dbReference type="PROSITE" id="PS50297">
    <property type="entry name" value="ANK_REP_REGION"/>
    <property type="match status" value="5"/>
</dbReference>
<proteinExistence type="predicted"/>
<comment type="caution">
    <text evidence="5">The sequence shown here is derived from an EMBL/GenBank/DDBJ whole genome shotgun (WGS) entry which is preliminary data.</text>
</comment>
<reference evidence="5 6" key="1">
    <citation type="submission" date="2016-08" db="EMBL/GenBank/DDBJ databases">
        <title>A Parts List for Fungal Cellulosomes Revealed by Comparative Genomics.</title>
        <authorList>
            <consortium name="DOE Joint Genome Institute"/>
            <person name="Haitjema C.H."/>
            <person name="Gilmore S.P."/>
            <person name="Henske J.K."/>
            <person name="Solomon K.V."/>
            <person name="De Groot R."/>
            <person name="Kuo A."/>
            <person name="Mondo S.J."/>
            <person name="Salamov A.A."/>
            <person name="Labutti K."/>
            <person name="Zhao Z."/>
            <person name="Chiniquy J."/>
            <person name="Barry K."/>
            <person name="Brewer H.M."/>
            <person name="Purvine S.O."/>
            <person name="Wright A.T."/>
            <person name="Boxma B."/>
            <person name="Van Alen T."/>
            <person name="Hackstein J.H."/>
            <person name="Baker S.E."/>
            <person name="Grigoriev I.V."/>
            <person name="O'Malley M.A."/>
        </authorList>
    </citation>
    <scope>NUCLEOTIDE SEQUENCE [LARGE SCALE GENOMIC DNA]</scope>
    <source>
        <strain evidence="5 6">G1</strain>
    </source>
</reference>
<evidence type="ECO:0000313" key="5">
    <source>
        <dbReference type="EMBL" id="ORY22779.1"/>
    </source>
</evidence>
<dbReference type="InterPro" id="IPR002110">
    <property type="entry name" value="Ankyrin_rpt"/>
</dbReference>
<gene>
    <name evidence="5" type="ORF">LY90DRAFT_515305</name>
</gene>
<evidence type="ECO:0000256" key="2">
    <source>
        <dbReference type="ARBA" id="ARBA00023043"/>
    </source>
</evidence>
<feature type="transmembrane region" description="Helical" evidence="4">
    <location>
        <begin position="197"/>
        <end position="216"/>
    </location>
</feature>
<accession>A0A1Y2AJM9</accession>
<dbReference type="STRING" id="1754190.A0A1Y2AJM9"/>
<feature type="repeat" description="ANK" evidence="3">
    <location>
        <begin position="828"/>
        <end position="860"/>
    </location>
</feature>
<evidence type="ECO:0000256" key="4">
    <source>
        <dbReference type="SAM" id="Phobius"/>
    </source>
</evidence>
<dbReference type="SMART" id="SM00248">
    <property type="entry name" value="ANK"/>
    <property type="match status" value="16"/>
</dbReference>
<keyword evidence="4" id="KW-0472">Membrane</keyword>
<dbReference type="OrthoDB" id="2106243at2759"/>
<dbReference type="SUPFAM" id="SSF48403">
    <property type="entry name" value="Ankyrin repeat"/>
    <property type="match status" value="3"/>
</dbReference>
<dbReference type="AlphaFoldDB" id="A0A1Y2AJM9"/>
<feature type="repeat" description="ANK" evidence="3">
    <location>
        <begin position="1060"/>
        <end position="1092"/>
    </location>
</feature>
<protein>
    <submittedName>
        <fullName evidence="5">Ankyrin</fullName>
    </submittedName>
</protein>
<sequence>MKNIKQKINKILELIKKRDLQQLEKYILTNKIELKSLNNKNFDLLTHIIDYNASYDIIEYIINSHVYDTYNYVFFDNETYYKYYHSNSKDENKKLYFLYKVPLFCAIINNNYLVADLLLKNKADINFKINNDDIKDIDILHYLCSKNNNNDFYLNSRNLKYLKHKGFYRNLYKDNAISETIENICTKTDRYLLENFLNYYVFDNYFILLLLSYYQYKKKISKRELNHIIKKRIGITELCYHNAIKSKFFNGLLILMKYDNRDSDIILNIIHKNEDTLKKFAYRNNGHFNFYFIQKILSLEKNLNKYNNLSKMLCCIIKDHTRKDIYIHSYFSNDINNDVEVLNLFLKTMINHKYNMENVFSHLLSNAISKENPDVLTFLFENYSNYIINDKSIDFENLIWTRINNDNFSHTLKVLIDGLYKNGLFNHEHINITKLLLDLYEEELISNSINSNKTYKIKLFIKAIFDYNLYDFTNTKFQNLLAKLSINYNNTYLKIDLYNKKYYECKYTGYNDNAQPWNKIILFIIENLLKITTNNMNEADVSLIKNYNKSCLNLILNTIILTNDINLLVLLLENKDLKSNIDINEKDSNNNYPIMMALKIGNNEIFGYLIDYGANFNMSIKSYIESSYYYNSMAFKMILNQNLLFHKFSKGNSNNLLQEAIYRNDINVVKLLIKKESEDINYNMPFQNKYGFSFLILSYLLNHEEIFHYLVNYMDINDSDNNDKTILHYAIIKDDVETIKFLIDNQIDINKTDYCETPLNIAILSKSKKAYNILLNNENLLINEVNMRSESTLMLLIKNHNYSMEEKLSMIKNLIQKGIDIDYINKKNGKSPLMYAIQERSLPMVKLLINHGANINYINKKCMYDSLFYAIFENDITIAEFILKNDVYIKRCSENNKRLILKYIITYKSIPWIKLLINTGLDLNDENNYSPLYYAIIRKSLSIVKFLVENGANVNHTYQYSESLLITAIKYADLNIIEYLIDQKATINFLNNQDFNEFNNILYKDSIKIKKLFNNKNINNNNSIRKIFYYFIQMMISYNDMSLLKFLVRNNIDVNIKNEDGNTPLIEAIKCGSLEIVNYLIENGANCNEINNQGKSVYEISYKYCNPNSINYNIRKKIHNIIKNHIE</sequence>
<dbReference type="InterPro" id="IPR036770">
    <property type="entry name" value="Ankyrin_rpt-contain_sf"/>
</dbReference>
<feature type="repeat" description="ANK" evidence="3">
    <location>
        <begin position="927"/>
        <end position="959"/>
    </location>
</feature>